<name>A0ACB8SB39_9AGAM</name>
<reference evidence="1" key="1">
    <citation type="submission" date="2021-02" db="EMBL/GenBank/DDBJ databases">
        <authorList>
            <consortium name="DOE Joint Genome Institute"/>
            <person name="Ahrendt S."/>
            <person name="Looney B.P."/>
            <person name="Miyauchi S."/>
            <person name="Morin E."/>
            <person name="Drula E."/>
            <person name="Courty P.E."/>
            <person name="Chicoki N."/>
            <person name="Fauchery L."/>
            <person name="Kohler A."/>
            <person name="Kuo A."/>
            <person name="Labutti K."/>
            <person name="Pangilinan J."/>
            <person name="Lipzen A."/>
            <person name="Riley R."/>
            <person name="Andreopoulos W."/>
            <person name="He G."/>
            <person name="Johnson J."/>
            <person name="Barry K.W."/>
            <person name="Grigoriev I.V."/>
            <person name="Nagy L."/>
            <person name="Hibbett D."/>
            <person name="Henrissat B."/>
            <person name="Matheny P.B."/>
            <person name="Labbe J."/>
            <person name="Martin F."/>
        </authorList>
    </citation>
    <scope>NUCLEOTIDE SEQUENCE</scope>
    <source>
        <strain evidence="1">FP105234-sp</strain>
    </source>
</reference>
<sequence length="352" mass="38535">MPSPYADAIRCDWTSAASSPVVGLFPDFNMHEMASNAPFVSFGINPADLFALTAETVKATPDVLASLAVEKQLAANAHRSAPATRGRSPCPQPHTANTSASPPTCRPKLIKTEEPRLSCLPPPNAVRFGPAETCGTSVLPSSPLRLITSTVNKIPPSPDTPVFDPHLGVDLADLQRRAHRYRRHYPGQEISRQWLLSYAGNVNRDGASTRTFRCYVSGCTQTNKRKDHIAVHVGSHVGERPFRCGHCDMAFLRRNECKRHEANHLGLKPYFCDRCTAEVRFGRQDLLTRHLKRVHGIAAGARTRYILFPLVGRSGIESYFEAAGGAPPPLRMSRVTGPGILDTRSVIPLSFA</sequence>
<evidence type="ECO:0000313" key="2">
    <source>
        <dbReference type="Proteomes" id="UP000814033"/>
    </source>
</evidence>
<gene>
    <name evidence="1" type="ORF">FA95DRAFT_1579714</name>
</gene>
<accession>A0ACB8SB39</accession>
<organism evidence="1 2">
    <name type="scientific">Auriscalpium vulgare</name>
    <dbReference type="NCBI Taxonomy" id="40419"/>
    <lineage>
        <taxon>Eukaryota</taxon>
        <taxon>Fungi</taxon>
        <taxon>Dikarya</taxon>
        <taxon>Basidiomycota</taxon>
        <taxon>Agaricomycotina</taxon>
        <taxon>Agaricomycetes</taxon>
        <taxon>Russulales</taxon>
        <taxon>Auriscalpiaceae</taxon>
        <taxon>Auriscalpium</taxon>
    </lineage>
</organism>
<dbReference type="EMBL" id="MU275842">
    <property type="protein sequence ID" value="KAI0053033.1"/>
    <property type="molecule type" value="Genomic_DNA"/>
</dbReference>
<keyword evidence="2" id="KW-1185">Reference proteome</keyword>
<evidence type="ECO:0000313" key="1">
    <source>
        <dbReference type="EMBL" id="KAI0053033.1"/>
    </source>
</evidence>
<proteinExistence type="predicted"/>
<protein>
    <submittedName>
        <fullName evidence="1">Uncharacterized protein</fullName>
    </submittedName>
</protein>
<comment type="caution">
    <text evidence="1">The sequence shown here is derived from an EMBL/GenBank/DDBJ whole genome shotgun (WGS) entry which is preliminary data.</text>
</comment>
<reference evidence="1" key="2">
    <citation type="journal article" date="2022" name="New Phytol.">
        <title>Evolutionary transition to the ectomycorrhizal habit in the genomes of a hyperdiverse lineage of mushroom-forming fungi.</title>
        <authorList>
            <person name="Looney B."/>
            <person name="Miyauchi S."/>
            <person name="Morin E."/>
            <person name="Drula E."/>
            <person name="Courty P.E."/>
            <person name="Kohler A."/>
            <person name="Kuo A."/>
            <person name="LaButti K."/>
            <person name="Pangilinan J."/>
            <person name="Lipzen A."/>
            <person name="Riley R."/>
            <person name="Andreopoulos W."/>
            <person name="He G."/>
            <person name="Johnson J."/>
            <person name="Nolan M."/>
            <person name="Tritt A."/>
            <person name="Barry K.W."/>
            <person name="Grigoriev I.V."/>
            <person name="Nagy L.G."/>
            <person name="Hibbett D."/>
            <person name="Henrissat B."/>
            <person name="Matheny P.B."/>
            <person name="Labbe J."/>
            <person name="Martin F.M."/>
        </authorList>
    </citation>
    <scope>NUCLEOTIDE SEQUENCE</scope>
    <source>
        <strain evidence="1">FP105234-sp</strain>
    </source>
</reference>
<dbReference type="Proteomes" id="UP000814033">
    <property type="component" value="Unassembled WGS sequence"/>
</dbReference>